<comment type="caution">
    <text evidence="2">The sequence shown here is derived from an EMBL/GenBank/DDBJ whole genome shotgun (WGS) entry which is preliminary data.</text>
</comment>
<dbReference type="AlphaFoldDB" id="A0AAD6ZGM8"/>
<sequence length="388" mass="41212">MCRRTGSRAGNMVGRVWQSGHNTRGADEGATGGRRGCRRGAGDARSCQGDGRCGGRCIHGRDARSKRSSEGAGRAQRGRGQRGATTGQGNADREGGARRTAESTRQRVRTDGAVAGWMRDATGVSMRKGCRWFYGAGIVEQTWHGGEDTAARWTGSGIGVPTGVRGAAQVDARQDGGASAQGVGALTLTTRGGAGSAPRWCWDCTEIVGHARGDGTKVAWMMGNSCSHLAASGCCQSRWEPRWWMQQHWGLGGGRGVNGSGRRARVLRTWMRTDKGDGARKPCGREGGRGGSVATGQEARAGHREGAAWGETGRGAHGERAQQRRRDRTRRARRVEAAAKRDGTGVAARTRAGRRAGRNGHRSWARMRKGWRRGSGVETGRSTAALVA</sequence>
<evidence type="ECO:0000256" key="1">
    <source>
        <dbReference type="SAM" id="MobiDB-lite"/>
    </source>
</evidence>
<dbReference type="EMBL" id="JARIHO010000050">
    <property type="protein sequence ID" value="KAJ7321560.1"/>
    <property type="molecule type" value="Genomic_DNA"/>
</dbReference>
<feature type="compositionally biased region" description="Basic and acidic residues" evidence="1">
    <location>
        <begin position="314"/>
        <end position="324"/>
    </location>
</feature>
<feature type="region of interest" description="Disordered" evidence="1">
    <location>
        <begin position="369"/>
        <end position="388"/>
    </location>
</feature>
<feature type="region of interest" description="Disordered" evidence="1">
    <location>
        <begin position="274"/>
        <end position="363"/>
    </location>
</feature>
<evidence type="ECO:0000313" key="2">
    <source>
        <dbReference type="EMBL" id="KAJ7321560.1"/>
    </source>
</evidence>
<proteinExistence type="predicted"/>
<gene>
    <name evidence="2" type="ORF">DFH08DRAFT_1033466</name>
</gene>
<accession>A0AAD6ZGM8</accession>
<protein>
    <submittedName>
        <fullName evidence="2">Uncharacterized protein</fullName>
    </submittedName>
</protein>
<feature type="compositionally biased region" description="Basic and acidic residues" evidence="1">
    <location>
        <begin position="334"/>
        <end position="343"/>
    </location>
</feature>
<reference evidence="2" key="1">
    <citation type="submission" date="2023-03" db="EMBL/GenBank/DDBJ databases">
        <title>Massive genome expansion in bonnet fungi (Mycena s.s.) driven by repeated elements and novel gene families across ecological guilds.</title>
        <authorList>
            <consortium name="Lawrence Berkeley National Laboratory"/>
            <person name="Harder C.B."/>
            <person name="Miyauchi S."/>
            <person name="Viragh M."/>
            <person name="Kuo A."/>
            <person name="Thoen E."/>
            <person name="Andreopoulos B."/>
            <person name="Lu D."/>
            <person name="Skrede I."/>
            <person name="Drula E."/>
            <person name="Henrissat B."/>
            <person name="Morin E."/>
            <person name="Kohler A."/>
            <person name="Barry K."/>
            <person name="LaButti K."/>
            <person name="Morin E."/>
            <person name="Salamov A."/>
            <person name="Lipzen A."/>
            <person name="Mereny Z."/>
            <person name="Hegedus B."/>
            <person name="Baldrian P."/>
            <person name="Stursova M."/>
            <person name="Weitz H."/>
            <person name="Taylor A."/>
            <person name="Grigoriev I.V."/>
            <person name="Nagy L.G."/>
            <person name="Martin F."/>
            <person name="Kauserud H."/>
        </authorList>
    </citation>
    <scope>NUCLEOTIDE SEQUENCE</scope>
    <source>
        <strain evidence="2">CBHHK002</strain>
    </source>
</reference>
<feature type="compositionally biased region" description="Basic and acidic residues" evidence="1">
    <location>
        <begin position="274"/>
        <end position="288"/>
    </location>
</feature>
<feature type="compositionally biased region" description="Basic and acidic residues" evidence="1">
    <location>
        <begin position="59"/>
        <end position="69"/>
    </location>
</feature>
<dbReference type="Proteomes" id="UP001218218">
    <property type="component" value="Unassembled WGS sequence"/>
</dbReference>
<keyword evidence="3" id="KW-1185">Reference proteome</keyword>
<name>A0AAD6ZGM8_9AGAR</name>
<feature type="compositionally biased region" description="Basic residues" evidence="1">
    <location>
        <begin position="351"/>
        <end position="363"/>
    </location>
</feature>
<evidence type="ECO:0000313" key="3">
    <source>
        <dbReference type="Proteomes" id="UP001218218"/>
    </source>
</evidence>
<feature type="compositionally biased region" description="Basic and acidic residues" evidence="1">
    <location>
        <begin position="91"/>
        <end position="108"/>
    </location>
</feature>
<organism evidence="2 3">
    <name type="scientific">Mycena albidolilacea</name>
    <dbReference type="NCBI Taxonomy" id="1033008"/>
    <lineage>
        <taxon>Eukaryota</taxon>
        <taxon>Fungi</taxon>
        <taxon>Dikarya</taxon>
        <taxon>Basidiomycota</taxon>
        <taxon>Agaricomycotina</taxon>
        <taxon>Agaricomycetes</taxon>
        <taxon>Agaricomycetidae</taxon>
        <taxon>Agaricales</taxon>
        <taxon>Marasmiineae</taxon>
        <taxon>Mycenaceae</taxon>
        <taxon>Mycena</taxon>
    </lineage>
</organism>
<feature type="region of interest" description="Disordered" evidence="1">
    <location>
        <begin position="1"/>
        <end position="108"/>
    </location>
</feature>